<evidence type="ECO:0000313" key="1">
    <source>
        <dbReference type="EMBL" id="AIL32854.1"/>
    </source>
</evidence>
<evidence type="ECO:0000313" key="2">
    <source>
        <dbReference type="Proteomes" id="UP000028945"/>
    </source>
</evidence>
<keyword evidence="2" id="KW-1185">Reference proteome</keyword>
<reference evidence="1 2" key="1">
    <citation type="journal article" date="2014" name="BMC Genomics">
        <title>A genomic perspective on a new bacterial genus and species from the Alcaligenaceae family, Basilea psittacipulmonis.</title>
        <authorList>
            <person name="Whiteson K.L."/>
            <person name="Hernandez D."/>
            <person name="Lazarevic V."/>
            <person name="Gaia N."/>
            <person name="Farinelli L."/>
            <person name="Francois P."/>
            <person name="Pilo P."/>
            <person name="Frey J."/>
            <person name="Schrenzel J."/>
        </authorList>
    </citation>
    <scope>NUCLEOTIDE SEQUENCE [LARGE SCALE GENOMIC DNA]</scope>
    <source>
        <strain evidence="1 2">DSM 24701</strain>
    </source>
</reference>
<dbReference type="HOGENOM" id="CLU_2647189_0_0_4"/>
<dbReference type="Proteomes" id="UP000028945">
    <property type="component" value="Chromosome"/>
</dbReference>
<gene>
    <name evidence="1" type="ORF">IX83_05560</name>
</gene>
<dbReference type="AlphaFoldDB" id="A0A077DDZ3"/>
<dbReference type="STRING" id="1072685.IX83_05560"/>
<sequence>MMRGGVYHDSDATLLYFFDIKKSFTFCNKLALFFDAFVMYSMHYLSNDSTYLSLMGEILFCSKELFLEMRFKMHVF</sequence>
<protein>
    <submittedName>
        <fullName evidence="1">Uncharacterized protein</fullName>
    </submittedName>
</protein>
<accession>A0A077DDZ3</accession>
<dbReference type="KEGG" id="bpsi:IX83_05560"/>
<dbReference type="EMBL" id="CP009238">
    <property type="protein sequence ID" value="AIL32854.1"/>
    <property type="molecule type" value="Genomic_DNA"/>
</dbReference>
<organism evidence="1 2">
    <name type="scientific">Basilea psittacipulmonis DSM 24701</name>
    <dbReference type="NCBI Taxonomy" id="1072685"/>
    <lineage>
        <taxon>Bacteria</taxon>
        <taxon>Pseudomonadati</taxon>
        <taxon>Pseudomonadota</taxon>
        <taxon>Betaproteobacteria</taxon>
        <taxon>Burkholderiales</taxon>
        <taxon>Alcaligenaceae</taxon>
        <taxon>Basilea</taxon>
    </lineage>
</organism>
<proteinExistence type="predicted"/>
<name>A0A077DDZ3_9BURK</name>